<dbReference type="EMBL" id="FPHU01000042">
    <property type="protein sequence ID" value="SFV80076.1"/>
    <property type="molecule type" value="Genomic_DNA"/>
</dbReference>
<keyword evidence="1" id="KW-0472">Membrane</keyword>
<keyword evidence="1" id="KW-1133">Transmembrane helix</keyword>
<organism evidence="2">
    <name type="scientific">hydrothermal vent metagenome</name>
    <dbReference type="NCBI Taxonomy" id="652676"/>
    <lineage>
        <taxon>unclassified sequences</taxon>
        <taxon>metagenomes</taxon>
        <taxon>ecological metagenomes</taxon>
    </lineage>
</organism>
<gene>
    <name evidence="2" type="ORF">MNB_SUP05-13-162</name>
</gene>
<feature type="transmembrane region" description="Helical" evidence="1">
    <location>
        <begin position="133"/>
        <end position="154"/>
    </location>
</feature>
<keyword evidence="1" id="KW-0812">Transmembrane</keyword>
<evidence type="ECO:0000313" key="2">
    <source>
        <dbReference type="EMBL" id="SFV80076.1"/>
    </source>
</evidence>
<feature type="transmembrane region" description="Helical" evidence="1">
    <location>
        <begin position="174"/>
        <end position="196"/>
    </location>
</feature>
<reference evidence="2" key="1">
    <citation type="submission" date="2016-10" db="EMBL/GenBank/DDBJ databases">
        <authorList>
            <person name="de Groot N.N."/>
        </authorList>
    </citation>
    <scope>NUCLEOTIDE SEQUENCE</scope>
</reference>
<accession>A0A1W1DFN1</accession>
<feature type="transmembrane region" description="Helical" evidence="1">
    <location>
        <begin position="24"/>
        <end position="46"/>
    </location>
</feature>
<feature type="transmembrane region" description="Helical" evidence="1">
    <location>
        <begin position="108"/>
        <end position="127"/>
    </location>
</feature>
<feature type="transmembrane region" description="Helical" evidence="1">
    <location>
        <begin position="66"/>
        <end position="87"/>
    </location>
</feature>
<evidence type="ECO:0000256" key="1">
    <source>
        <dbReference type="SAM" id="Phobius"/>
    </source>
</evidence>
<feature type="transmembrane region" description="Helical" evidence="1">
    <location>
        <begin position="202"/>
        <end position="223"/>
    </location>
</feature>
<proteinExistence type="predicted"/>
<name>A0A1W1DFN1_9ZZZZ</name>
<sequence>MNALPINKIFLAGFAFALTHWKKILEISILPLLISLPFLMIAPELLGLMEQVFGGGELTDIQLPEYTMISLILFFYGYLTLSINMYRLVMLGEAAVNGLMPILDFNKIMRFVGLTLFIGLVTVMPVMMTGMPFLQLVVYFLIIPITLNFVNIAIGQPSKYKWSLSFPTHANLFFLQAILPALVTMLFAALANIIGLGPTLEWVVRIVVFYWTLVTLALCYQLIQTNNSAQSP</sequence>
<protein>
    <submittedName>
        <fullName evidence="2">Uncharacterized protein</fullName>
    </submittedName>
</protein>
<dbReference type="AlphaFoldDB" id="A0A1W1DFN1"/>